<feature type="transmembrane region" description="Helical" evidence="6">
    <location>
        <begin position="245"/>
        <end position="267"/>
    </location>
</feature>
<name>B5CQR4_9FIRM</name>
<dbReference type="EMBL" id="ABOU02000040">
    <property type="protein sequence ID" value="EDY32373.1"/>
    <property type="molecule type" value="Genomic_DNA"/>
</dbReference>
<evidence type="ECO:0000256" key="6">
    <source>
        <dbReference type="SAM" id="Phobius"/>
    </source>
</evidence>
<keyword evidence="8" id="KW-1185">Reference proteome</keyword>
<evidence type="ECO:0000256" key="5">
    <source>
        <dbReference type="ARBA" id="ARBA00023136"/>
    </source>
</evidence>
<keyword evidence="3 6" id="KW-0812">Transmembrane</keyword>
<reference evidence="7 8" key="2">
    <citation type="submission" date="2008-08" db="EMBL/GenBank/DDBJ databases">
        <authorList>
            <person name="Fulton L."/>
            <person name="Clifton S."/>
            <person name="Fulton B."/>
            <person name="Xu J."/>
            <person name="Minx P."/>
            <person name="Pepin K.H."/>
            <person name="Johnson M."/>
            <person name="Bhonagiri V."/>
            <person name="Nash W.E."/>
            <person name="Mardis E.R."/>
            <person name="Wilson R.K."/>
        </authorList>
    </citation>
    <scope>NUCLEOTIDE SEQUENCE [LARGE SCALE GENOMIC DNA]</scope>
    <source>
        <strain evidence="7 8">ATCC 29176</strain>
    </source>
</reference>
<proteinExistence type="predicted"/>
<dbReference type="InterPro" id="IPR050833">
    <property type="entry name" value="Poly_Biosynth_Transport"/>
</dbReference>
<dbReference type="PANTHER" id="PTHR30250">
    <property type="entry name" value="PST FAMILY PREDICTED COLANIC ACID TRANSPORTER"/>
    <property type="match status" value="1"/>
</dbReference>
<dbReference type="PANTHER" id="PTHR30250:SF26">
    <property type="entry name" value="PSMA PROTEIN"/>
    <property type="match status" value="1"/>
</dbReference>
<dbReference type="eggNOG" id="COG2244">
    <property type="taxonomic scope" value="Bacteria"/>
</dbReference>
<feature type="transmembrane region" description="Helical" evidence="6">
    <location>
        <begin position="55"/>
        <end position="77"/>
    </location>
</feature>
<feature type="transmembrane region" description="Helical" evidence="6">
    <location>
        <begin position="26"/>
        <end position="43"/>
    </location>
</feature>
<feature type="transmembrane region" description="Helical" evidence="6">
    <location>
        <begin position="446"/>
        <end position="468"/>
    </location>
</feature>
<feature type="transmembrane region" description="Helical" evidence="6">
    <location>
        <begin position="192"/>
        <end position="212"/>
    </location>
</feature>
<protein>
    <recommendedName>
        <fullName evidence="9">Polysaccharide biosynthesis protein</fullName>
    </recommendedName>
</protein>
<evidence type="ECO:0000256" key="2">
    <source>
        <dbReference type="ARBA" id="ARBA00022475"/>
    </source>
</evidence>
<evidence type="ECO:0000256" key="4">
    <source>
        <dbReference type="ARBA" id="ARBA00022989"/>
    </source>
</evidence>
<keyword evidence="2" id="KW-1003">Cell membrane</keyword>
<dbReference type="Proteomes" id="UP000003254">
    <property type="component" value="Unassembled WGS sequence"/>
</dbReference>
<dbReference type="AlphaFoldDB" id="B5CQR4"/>
<evidence type="ECO:0000256" key="3">
    <source>
        <dbReference type="ARBA" id="ARBA00022692"/>
    </source>
</evidence>
<evidence type="ECO:0000313" key="8">
    <source>
        <dbReference type="Proteomes" id="UP000003254"/>
    </source>
</evidence>
<evidence type="ECO:0008006" key="9">
    <source>
        <dbReference type="Google" id="ProtNLM"/>
    </source>
</evidence>
<feature type="transmembrane region" description="Helical" evidence="6">
    <location>
        <begin position="130"/>
        <end position="149"/>
    </location>
</feature>
<feature type="transmembrane region" description="Helical" evidence="6">
    <location>
        <begin position="474"/>
        <end position="494"/>
    </location>
</feature>
<sequence>MGECGMKFDRTKNALRNIIFGLLQRIYQLIVPFAMRTAMIYWLGVEYLGLDGLFISVLSVLNLAELGVGSAMVYSMYKPVAEDDRTTICALMKLYKIYYRVIGLVVLVGGLILCPFIPKLISDELPAGMNVYILFLLNLGATVLSYWLFAYKNSILQAYQRADVVSKVTMVVNTIRYAAQFVILFFQHDYYMYLIVTLVSQAGINIATAVVAEKIYPHLKPEGSIPDEQKKVINGRIRDLFTSKIGSVIVNSVDTIVVSAFLGLTVLAVYQNYYYIITALLSIVNILIFSCISGIGNSIITETKEKNFADLKTFTFIISGMACFCTTCLLTIYQPFMKLWVKKEELMFAYPAVICFSVYFFIVEVNTLLNAYKDAAGIWHEDRFRPLVTAIVNLCLNLIMVQFWGIYGILLSTVLSMLLVGMPWLLKNLFSTIFEKQMLGQYLIPLGKYIGATGAVVVVSICICTLLRPSGIAAIVVNALISGGITLIVFYLLFRKSEEFKRAIGIIDRVTRGKFKLNKRIK</sequence>
<keyword evidence="5 6" id="KW-0472">Membrane</keyword>
<feature type="transmembrane region" description="Helical" evidence="6">
    <location>
        <begin position="97"/>
        <end position="118"/>
    </location>
</feature>
<evidence type="ECO:0000313" key="7">
    <source>
        <dbReference type="EMBL" id="EDY32373.1"/>
    </source>
</evidence>
<feature type="transmembrane region" description="Helical" evidence="6">
    <location>
        <begin position="316"/>
        <end position="336"/>
    </location>
</feature>
<comment type="caution">
    <text evidence="7">The sequence shown here is derived from an EMBL/GenBank/DDBJ whole genome shotgun (WGS) entry which is preliminary data.</text>
</comment>
<dbReference type="HOGENOM" id="CLU_040274_1_0_9"/>
<organism evidence="7 8">
    <name type="scientific">[Ruminococcus] lactaris ATCC 29176</name>
    <dbReference type="NCBI Taxonomy" id="471875"/>
    <lineage>
        <taxon>Bacteria</taxon>
        <taxon>Bacillati</taxon>
        <taxon>Bacillota</taxon>
        <taxon>Clostridia</taxon>
        <taxon>Lachnospirales</taxon>
        <taxon>Lachnospiraceae</taxon>
        <taxon>Mediterraneibacter</taxon>
    </lineage>
</organism>
<accession>B5CQR4</accession>
<keyword evidence="4 6" id="KW-1133">Transmembrane helix</keyword>
<comment type="subcellular location">
    <subcellularLocation>
        <location evidence="1">Cell membrane</location>
        <topology evidence="1">Multi-pass membrane protein</topology>
    </subcellularLocation>
</comment>
<dbReference type="GO" id="GO:0005886">
    <property type="term" value="C:plasma membrane"/>
    <property type="evidence" value="ECO:0007669"/>
    <property type="project" value="UniProtKB-SubCell"/>
</dbReference>
<reference evidence="7 8" key="1">
    <citation type="submission" date="2008-08" db="EMBL/GenBank/DDBJ databases">
        <title>Draft genome sequence of Ruminococcus lactaris ATCC 29176.</title>
        <authorList>
            <person name="Sudarsanam P."/>
            <person name="Ley R."/>
            <person name="Guruge J."/>
            <person name="Turnbaugh P.J."/>
            <person name="Mahowald M."/>
            <person name="Liep D."/>
            <person name="Gordon J."/>
        </authorList>
    </citation>
    <scope>NUCLEOTIDE SEQUENCE [LARGE SCALE GENOMIC DNA]</scope>
    <source>
        <strain evidence="7 8">ATCC 29176</strain>
    </source>
</reference>
<evidence type="ECO:0000256" key="1">
    <source>
        <dbReference type="ARBA" id="ARBA00004651"/>
    </source>
</evidence>
<feature type="transmembrane region" description="Helical" evidence="6">
    <location>
        <begin position="348"/>
        <end position="372"/>
    </location>
</feature>
<feature type="transmembrane region" description="Helical" evidence="6">
    <location>
        <begin position="273"/>
        <end position="295"/>
    </location>
</feature>
<gene>
    <name evidence="7" type="ORF">RUMLAC_01811</name>
</gene>
<feature type="transmembrane region" description="Helical" evidence="6">
    <location>
        <begin position="406"/>
        <end position="426"/>
    </location>
</feature>